<gene>
    <name evidence="7" type="ORF">L596_018773</name>
</gene>
<accession>A0A4U5N648</accession>
<evidence type="ECO:0000256" key="3">
    <source>
        <dbReference type="ARBA" id="ARBA00022692"/>
    </source>
</evidence>
<evidence type="ECO:0000256" key="6">
    <source>
        <dbReference type="SAM" id="Phobius"/>
    </source>
</evidence>
<name>A0A4U5N648_STECR</name>
<dbReference type="PANTHER" id="PTHR10283">
    <property type="entry name" value="SOLUTE CARRIER FAMILY 13 MEMBER"/>
    <property type="match status" value="1"/>
</dbReference>
<reference evidence="7 8" key="2">
    <citation type="journal article" date="2019" name="G3 (Bethesda)">
        <title>Hybrid Assembly of the Genome of the Entomopathogenic Nematode Steinernema carpocapsae Identifies the X-Chromosome.</title>
        <authorList>
            <person name="Serra L."/>
            <person name="Macchietto M."/>
            <person name="Macias-Munoz A."/>
            <person name="McGill C.J."/>
            <person name="Rodriguez I.M."/>
            <person name="Rodriguez B."/>
            <person name="Murad R."/>
            <person name="Mortazavi A."/>
        </authorList>
    </citation>
    <scope>NUCLEOTIDE SEQUENCE [LARGE SCALE GENOMIC DNA]</scope>
    <source>
        <strain evidence="7 8">ALL</strain>
    </source>
</reference>
<reference evidence="7 8" key="1">
    <citation type="journal article" date="2015" name="Genome Biol.">
        <title>Comparative genomics of Steinernema reveals deeply conserved gene regulatory networks.</title>
        <authorList>
            <person name="Dillman A.R."/>
            <person name="Macchietto M."/>
            <person name="Porter C.F."/>
            <person name="Rogers A."/>
            <person name="Williams B."/>
            <person name="Antoshechkin I."/>
            <person name="Lee M.M."/>
            <person name="Goodwin Z."/>
            <person name="Lu X."/>
            <person name="Lewis E.E."/>
            <person name="Goodrich-Blair H."/>
            <person name="Stock S.P."/>
            <person name="Adams B.J."/>
            <person name="Sternberg P.W."/>
            <person name="Mortazavi A."/>
        </authorList>
    </citation>
    <scope>NUCLEOTIDE SEQUENCE [LARGE SCALE GENOMIC DNA]</scope>
    <source>
        <strain evidence="7 8">ALL</strain>
    </source>
</reference>
<evidence type="ECO:0008006" key="9">
    <source>
        <dbReference type="Google" id="ProtNLM"/>
    </source>
</evidence>
<feature type="transmembrane region" description="Helical" evidence="6">
    <location>
        <begin position="38"/>
        <end position="69"/>
    </location>
</feature>
<keyword evidence="4 6" id="KW-1133">Transmembrane helix</keyword>
<dbReference type="GO" id="GO:0005886">
    <property type="term" value="C:plasma membrane"/>
    <property type="evidence" value="ECO:0007669"/>
    <property type="project" value="TreeGrafter"/>
</dbReference>
<dbReference type="Proteomes" id="UP000298663">
    <property type="component" value="Unassembled WGS sequence"/>
</dbReference>
<comment type="subcellular location">
    <subcellularLocation>
        <location evidence="1">Membrane</location>
        <topology evidence="1">Multi-pass membrane protein</topology>
    </subcellularLocation>
</comment>
<evidence type="ECO:0000313" key="8">
    <source>
        <dbReference type="Proteomes" id="UP000298663"/>
    </source>
</evidence>
<feature type="transmembrane region" description="Helical" evidence="6">
    <location>
        <begin position="204"/>
        <end position="230"/>
    </location>
</feature>
<sequence>MRRLLRDLRPFLSTIWIFVAPLLLSPILFYGTKEAKCIFSICLCTLYWIGEVVPIAVTSMLPLVLFPAFGIMSTNETSQQYLKDTTMLFVVTLIAAIAVEECQLHRRIALNVLSHTSGRFTWSLAAFSVATAFISFWMVDTAATALMIPIAIAALEEMGKGDEEEGSTQTSVTEIGESHIGPDHGHVGKLFDGLSRRDRGMWKCMVLVCGHASLIGGTGTITATGPNLIFRDNIQTWYPEGQTGVTYLSWMAFALPPLVGYLIASWIILQVVFLGPRSLLEIVRSPKGENSEKAEKMNRAILNAKNSLGPMT</sequence>
<keyword evidence="8" id="KW-1185">Reference proteome</keyword>
<organism evidence="7 8">
    <name type="scientific">Steinernema carpocapsae</name>
    <name type="common">Entomopathogenic nematode</name>
    <dbReference type="NCBI Taxonomy" id="34508"/>
    <lineage>
        <taxon>Eukaryota</taxon>
        <taxon>Metazoa</taxon>
        <taxon>Ecdysozoa</taxon>
        <taxon>Nematoda</taxon>
        <taxon>Chromadorea</taxon>
        <taxon>Rhabditida</taxon>
        <taxon>Tylenchina</taxon>
        <taxon>Panagrolaimomorpha</taxon>
        <taxon>Strongyloidoidea</taxon>
        <taxon>Steinernematidae</taxon>
        <taxon>Steinernema</taxon>
    </lineage>
</organism>
<feature type="transmembrane region" description="Helical" evidence="6">
    <location>
        <begin position="119"/>
        <end position="139"/>
    </location>
</feature>
<comment type="caution">
    <text evidence="7">The sequence shown here is derived from an EMBL/GenBank/DDBJ whole genome shotgun (WGS) entry which is preliminary data.</text>
</comment>
<keyword evidence="3 6" id="KW-0812">Transmembrane</keyword>
<evidence type="ECO:0000256" key="2">
    <source>
        <dbReference type="ARBA" id="ARBA00006772"/>
    </source>
</evidence>
<dbReference type="AlphaFoldDB" id="A0A4U5N648"/>
<dbReference type="OrthoDB" id="6493944at2759"/>
<evidence type="ECO:0000256" key="1">
    <source>
        <dbReference type="ARBA" id="ARBA00004141"/>
    </source>
</evidence>
<evidence type="ECO:0000313" key="7">
    <source>
        <dbReference type="EMBL" id="TKR77874.1"/>
    </source>
</evidence>
<dbReference type="GO" id="GO:0015141">
    <property type="term" value="F:succinate transmembrane transporter activity"/>
    <property type="evidence" value="ECO:0007669"/>
    <property type="project" value="TreeGrafter"/>
</dbReference>
<dbReference type="EMBL" id="AZBU02000005">
    <property type="protein sequence ID" value="TKR77874.1"/>
    <property type="molecule type" value="Genomic_DNA"/>
</dbReference>
<feature type="transmembrane region" description="Helical" evidence="6">
    <location>
        <begin position="250"/>
        <end position="274"/>
    </location>
</feature>
<dbReference type="GO" id="GO:0015137">
    <property type="term" value="F:citrate transmembrane transporter activity"/>
    <property type="evidence" value="ECO:0007669"/>
    <property type="project" value="TreeGrafter"/>
</dbReference>
<comment type="similarity">
    <text evidence="2">Belongs to the SLC13A/DASS transporter (TC 2.A.47) family. NADC subfamily.</text>
</comment>
<proteinExistence type="inferred from homology"/>
<evidence type="ECO:0000256" key="4">
    <source>
        <dbReference type="ARBA" id="ARBA00022989"/>
    </source>
</evidence>
<keyword evidence="5 6" id="KW-0472">Membrane</keyword>
<dbReference type="InterPro" id="IPR001898">
    <property type="entry name" value="SLC13A/DASS"/>
</dbReference>
<dbReference type="STRING" id="34508.A0A4U5N648"/>
<dbReference type="Pfam" id="PF00939">
    <property type="entry name" value="Na_sulph_symp"/>
    <property type="match status" value="1"/>
</dbReference>
<dbReference type="PANTHER" id="PTHR10283:SF84">
    <property type="entry name" value="SODIUM-DEPENDENT HIGH-AFFINITY DICARBOXYLATE TRANSPORTER 2"/>
    <property type="match status" value="1"/>
</dbReference>
<feature type="transmembrane region" description="Helical" evidence="6">
    <location>
        <begin position="12"/>
        <end position="32"/>
    </location>
</feature>
<evidence type="ECO:0000256" key="5">
    <source>
        <dbReference type="ARBA" id="ARBA00023136"/>
    </source>
</evidence>
<protein>
    <recommendedName>
        <fullName evidence="9">Citrate transporter-like domain-containing protein</fullName>
    </recommendedName>
</protein>